<dbReference type="SUPFAM" id="SSF52833">
    <property type="entry name" value="Thioredoxin-like"/>
    <property type="match status" value="1"/>
</dbReference>
<dbReference type="Gene3D" id="3.40.30.10">
    <property type="entry name" value="Glutaredoxin"/>
    <property type="match status" value="1"/>
</dbReference>
<organism evidence="3 4">
    <name type="scientific">Enterobacter cloacae</name>
    <dbReference type="NCBI Taxonomy" id="550"/>
    <lineage>
        <taxon>Bacteria</taxon>
        <taxon>Pseudomonadati</taxon>
        <taxon>Pseudomonadota</taxon>
        <taxon>Gammaproteobacteria</taxon>
        <taxon>Enterobacterales</taxon>
        <taxon>Enterobacteriaceae</taxon>
        <taxon>Enterobacter</taxon>
        <taxon>Enterobacter cloacae complex</taxon>
    </lineage>
</organism>
<proteinExistence type="predicted"/>
<dbReference type="PROSITE" id="PS51352">
    <property type="entry name" value="THIOREDOXIN_2"/>
    <property type="match status" value="1"/>
</dbReference>
<feature type="transmembrane region" description="Helical" evidence="1">
    <location>
        <begin position="12"/>
        <end position="30"/>
    </location>
</feature>
<evidence type="ECO:0000313" key="4">
    <source>
        <dbReference type="Proteomes" id="UP000275321"/>
    </source>
</evidence>
<keyword evidence="1" id="KW-0472">Membrane</keyword>
<feature type="domain" description="Thioredoxin" evidence="2">
    <location>
        <begin position="36"/>
        <end position="171"/>
    </location>
</feature>
<dbReference type="Pfam" id="PF08534">
    <property type="entry name" value="Redoxin"/>
    <property type="match status" value="1"/>
</dbReference>
<dbReference type="EMBL" id="RHWT01000001">
    <property type="protein sequence ID" value="RSB34088.1"/>
    <property type="molecule type" value="Genomic_DNA"/>
</dbReference>
<comment type="caution">
    <text evidence="3">The sequence shown here is derived from an EMBL/GenBank/DDBJ whole genome shotgun (WGS) entry which is preliminary data.</text>
</comment>
<dbReference type="CDD" id="cd03011">
    <property type="entry name" value="TlpA_like_ScsD_MtbDsbE"/>
    <property type="match status" value="1"/>
</dbReference>
<sequence length="171" mass="19181">MENRKFSKLRRWAREGIILALLALAVMWGVDQYRKPSLPATFSATPMQDINGTLHDIAALSQDRPLLIYVWATWCSICRYTTPAVNKLAEEGGNVVSVAMRSGDDAKLARWVEKKQLKMPVVNDENGALSQQWQVSVTPTLVLVSKGNVVSTTTGWTSYWGLKVRMWWAGL</sequence>
<dbReference type="InterPro" id="IPR013766">
    <property type="entry name" value="Thioredoxin_domain"/>
</dbReference>
<evidence type="ECO:0000313" key="3">
    <source>
        <dbReference type="EMBL" id="RSB34088.1"/>
    </source>
</evidence>
<keyword evidence="1" id="KW-0812">Transmembrane</keyword>
<dbReference type="AlphaFoldDB" id="A0A427KSL5"/>
<dbReference type="PANTHER" id="PTHR42852:SF17">
    <property type="entry name" value="THIOREDOXIN-LIKE PROTEIN HI_1115"/>
    <property type="match status" value="1"/>
</dbReference>
<dbReference type="GO" id="GO:0016491">
    <property type="term" value="F:oxidoreductase activity"/>
    <property type="evidence" value="ECO:0007669"/>
    <property type="project" value="InterPro"/>
</dbReference>
<dbReference type="RefSeq" id="WP_014832653.1">
    <property type="nucleotide sequence ID" value="NZ_JACZMS010000002.1"/>
</dbReference>
<reference evidence="3 4" key="1">
    <citation type="submission" date="2018-10" db="EMBL/GenBank/DDBJ databases">
        <title>Transmission dynamics of multidrug resistant bacteria on intensive care unit surfaces.</title>
        <authorList>
            <person name="D'Souza A.W."/>
            <person name="Potter R.F."/>
            <person name="Wallace M."/>
            <person name="Shupe A."/>
            <person name="Patel S."/>
            <person name="Sun S."/>
            <person name="Gul D."/>
            <person name="Kwon J.H."/>
            <person name="Andleeb S."/>
            <person name="Burnham C.-A.D."/>
            <person name="Dantas G."/>
        </authorList>
    </citation>
    <scope>NUCLEOTIDE SEQUENCE [LARGE SCALE GENOMIC DNA]</scope>
    <source>
        <strain evidence="3 4">EC_073</strain>
    </source>
</reference>
<dbReference type="PANTHER" id="PTHR42852">
    <property type="entry name" value="THIOL:DISULFIDE INTERCHANGE PROTEIN DSBE"/>
    <property type="match status" value="1"/>
</dbReference>
<dbReference type="Proteomes" id="UP000275321">
    <property type="component" value="Unassembled WGS sequence"/>
</dbReference>
<evidence type="ECO:0000259" key="2">
    <source>
        <dbReference type="PROSITE" id="PS51352"/>
    </source>
</evidence>
<keyword evidence="1" id="KW-1133">Transmembrane helix</keyword>
<dbReference type="InterPro" id="IPR050553">
    <property type="entry name" value="Thioredoxin_ResA/DsbE_sf"/>
</dbReference>
<name>A0A427KSL5_ENTCL</name>
<protein>
    <submittedName>
        <fullName evidence="3">Protein disulfide oxidoreductase</fullName>
    </submittedName>
</protein>
<gene>
    <name evidence="3" type="ORF">EGK68_01160</name>
</gene>
<evidence type="ECO:0000256" key="1">
    <source>
        <dbReference type="SAM" id="Phobius"/>
    </source>
</evidence>
<dbReference type="InterPro" id="IPR036249">
    <property type="entry name" value="Thioredoxin-like_sf"/>
</dbReference>
<accession>A0A427KSL5</accession>
<dbReference type="InterPro" id="IPR013740">
    <property type="entry name" value="Redoxin"/>
</dbReference>